<feature type="compositionally biased region" description="Acidic residues" evidence="4">
    <location>
        <begin position="41"/>
        <end position="58"/>
    </location>
</feature>
<feature type="compositionally biased region" description="Basic and acidic residues" evidence="4">
    <location>
        <begin position="107"/>
        <end position="130"/>
    </location>
</feature>
<gene>
    <name evidence="6" type="ORF">NADFUDRAFT_44911</name>
</gene>
<name>A0A1E3PSA9_9ASCO</name>
<feature type="domain" description="PUM-HD" evidence="5">
    <location>
        <begin position="149"/>
        <end position="492"/>
    </location>
</feature>
<feature type="compositionally biased region" description="Acidic residues" evidence="4">
    <location>
        <begin position="66"/>
        <end position="100"/>
    </location>
</feature>
<dbReference type="Proteomes" id="UP000095009">
    <property type="component" value="Unassembled WGS sequence"/>
</dbReference>
<dbReference type="SUPFAM" id="SSF48371">
    <property type="entry name" value="ARM repeat"/>
    <property type="match status" value="1"/>
</dbReference>
<dbReference type="PANTHER" id="PTHR13389">
    <property type="entry name" value="PUMILIO HOMOLOG 3"/>
    <property type="match status" value="1"/>
</dbReference>
<evidence type="ECO:0000256" key="1">
    <source>
        <dbReference type="ARBA" id="ARBA00022737"/>
    </source>
</evidence>
<dbReference type="EMBL" id="KV454406">
    <property type="protein sequence ID" value="ODQ68306.1"/>
    <property type="molecule type" value="Genomic_DNA"/>
</dbReference>
<evidence type="ECO:0000256" key="3">
    <source>
        <dbReference type="PROSITE-ProRule" id="PRU00317"/>
    </source>
</evidence>
<dbReference type="OrthoDB" id="497380at2759"/>
<dbReference type="InterPro" id="IPR011989">
    <property type="entry name" value="ARM-like"/>
</dbReference>
<dbReference type="SMART" id="SM00025">
    <property type="entry name" value="Pumilio"/>
    <property type="match status" value="5"/>
</dbReference>
<keyword evidence="1" id="KW-0677">Repeat</keyword>
<dbReference type="PROSITE" id="PS50303">
    <property type="entry name" value="PUM_HD"/>
    <property type="match status" value="1"/>
</dbReference>
<dbReference type="GO" id="GO:0005730">
    <property type="term" value="C:nucleolus"/>
    <property type="evidence" value="ECO:0007669"/>
    <property type="project" value="EnsemblFungi"/>
</dbReference>
<evidence type="ECO:0000259" key="5">
    <source>
        <dbReference type="PROSITE" id="PS50303"/>
    </source>
</evidence>
<feature type="repeat" description="Pumilio" evidence="3">
    <location>
        <begin position="208"/>
        <end position="243"/>
    </location>
</feature>
<keyword evidence="2" id="KW-0694">RNA-binding</keyword>
<dbReference type="InterPro" id="IPR040059">
    <property type="entry name" value="PUM3"/>
</dbReference>
<dbReference type="Pfam" id="PF08144">
    <property type="entry name" value="CPL"/>
    <property type="match status" value="1"/>
</dbReference>
<reference evidence="6 7" key="1">
    <citation type="journal article" date="2016" name="Proc. Natl. Acad. Sci. U.S.A.">
        <title>Comparative genomics of biotechnologically important yeasts.</title>
        <authorList>
            <person name="Riley R."/>
            <person name="Haridas S."/>
            <person name="Wolfe K.H."/>
            <person name="Lopes M.R."/>
            <person name="Hittinger C.T."/>
            <person name="Goeker M."/>
            <person name="Salamov A.A."/>
            <person name="Wisecaver J.H."/>
            <person name="Long T.M."/>
            <person name="Calvey C.H."/>
            <person name="Aerts A.L."/>
            <person name="Barry K.W."/>
            <person name="Choi C."/>
            <person name="Clum A."/>
            <person name="Coughlan A.Y."/>
            <person name="Deshpande S."/>
            <person name="Douglass A.P."/>
            <person name="Hanson S.J."/>
            <person name="Klenk H.-P."/>
            <person name="LaButti K.M."/>
            <person name="Lapidus A."/>
            <person name="Lindquist E.A."/>
            <person name="Lipzen A.M."/>
            <person name="Meier-Kolthoff J.P."/>
            <person name="Ohm R.A."/>
            <person name="Otillar R.P."/>
            <person name="Pangilinan J.L."/>
            <person name="Peng Y."/>
            <person name="Rokas A."/>
            <person name="Rosa C.A."/>
            <person name="Scheuner C."/>
            <person name="Sibirny A.A."/>
            <person name="Slot J.C."/>
            <person name="Stielow J.B."/>
            <person name="Sun H."/>
            <person name="Kurtzman C.P."/>
            <person name="Blackwell M."/>
            <person name="Grigoriev I.V."/>
            <person name="Jeffries T.W."/>
        </authorList>
    </citation>
    <scope>NUCLEOTIDE SEQUENCE [LARGE SCALE GENOMIC DNA]</scope>
    <source>
        <strain evidence="6 7">DSM 6958</strain>
    </source>
</reference>
<dbReference type="InterPro" id="IPR016024">
    <property type="entry name" value="ARM-type_fold"/>
</dbReference>
<proteinExistence type="predicted"/>
<dbReference type="InterPro" id="IPR012959">
    <property type="entry name" value="CPL_dom"/>
</dbReference>
<evidence type="ECO:0000256" key="4">
    <source>
        <dbReference type="SAM" id="MobiDB-lite"/>
    </source>
</evidence>
<evidence type="ECO:0000313" key="6">
    <source>
        <dbReference type="EMBL" id="ODQ68306.1"/>
    </source>
</evidence>
<dbReference type="Gene3D" id="1.25.10.10">
    <property type="entry name" value="Leucine-rich Repeat Variant"/>
    <property type="match status" value="1"/>
</dbReference>
<dbReference type="GO" id="GO:0006417">
    <property type="term" value="P:regulation of translation"/>
    <property type="evidence" value="ECO:0007669"/>
    <property type="project" value="TreeGrafter"/>
</dbReference>
<accession>A0A1E3PSA9</accession>
<evidence type="ECO:0000256" key="2">
    <source>
        <dbReference type="ARBA" id="ARBA00022884"/>
    </source>
</evidence>
<dbReference type="GO" id="GO:0010629">
    <property type="term" value="P:negative regulation of gene expression"/>
    <property type="evidence" value="ECO:0007669"/>
    <property type="project" value="UniProtKB-ARBA"/>
</dbReference>
<dbReference type="AlphaFoldDB" id="A0A1E3PSA9"/>
<dbReference type="STRING" id="857566.A0A1E3PSA9"/>
<dbReference type="InterPro" id="IPR001313">
    <property type="entry name" value="Pumilio_RNA-bd_rpt"/>
</dbReference>
<organism evidence="6 7">
    <name type="scientific">Nadsonia fulvescens var. elongata DSM 6958</name>
    <dbReference type="NCBI Taxonomy" id="857566"/>
    <lineage>
        <taxon>Eukaryota</taxon>
        <taxon>Fungi</taxon>
        <taxon>Dikarya</taxon>
        <taxon>Ascomycota</taxon>
        <taxon>Saccharomycotina</taxon>
        <taxon>Dipodascomycetes</taxon>
        <taxon>Dipodascales</taxon>
        <taxon>Dipodascales incertae sedis</taxon>
        <taxon>Nadsonia</taxon>
    </lineage>
</organism>
<feature type="repeat" description="Pumilio" evidence="3">
    <location>
        <begin position="244"/>
        <end position="280"/>
    </location>
</feature>
<protein>
    <submittedName>
        <fullName evidence="6">ARM repeat-containing protein</fullName>
    </submittedName>
</protein>
<keyword evidence="7" id="KW-1185">Reference proteome</keyword>
<evidence type="ECO:0000313" key="7">
    <source>
        <dbReference type="Proteomes" id="UP000095009"/>
    </source>
</evidence>
<feature type="region of interest" description="Disordered" evidence="4">
    <location>
        <begin position="1"/>
        <end position="130"/>
    </location>
</feature>
<dbReference type="PANTHER" id="PTHR13389:SF0">
    <property type="entry name" value="PUMILIO HOMOLOG 3"/>
    <property type="match status" value="1"/>
</dbReference>
<dbReference type="PROSITE" id="PS50302">
    <property type="entry name" value="PUM"/>
    <property type="match status" value="2"/>
</dbReference>
<dbReference type="InterPro" id="IPR033133">
    <property type="entry name" value="PUM-HD"/>
</dbReference>
<dbReference type="GO" id="GO:0003729">
    <property type="term" value="F:mRNA binding"/>
    <property type="evidence" value="ECO:0007669"/>
    <property type="project" value="TreeGrafter"/>
</dbReference>
<sequence>MGSAIKRSAPTKSSQSKKLKTAEKPSIKKSKKAAPAPVSESESEDDLDQLSSDSEAEVAELMSTDSEAEANSDANSDSEAEAQSEDELDHLDNSDDDAQETTEGQEQAERDPNKKTSKEAHQEQKRLLKERKLARPLGEKIVHLKQLWEKLRVKRELPADVRKKLVEEIWEITKDNIKDLVFKHDSTRIIQTIFKYADKSKRVVITKSLQGSYYELAKSSYGKYLLVKILHYGSKEVRVDVLNELHGKFKNLMRHKEGAYVIEDAYKLYSNASQKKQIIREFFGSEFAVFRDAGKDMSLNDIIIETPDKRPIIMKNLFDTIKSCVTKGSIGFNIIHAAMLEFVKNMNSSEKEEFIDLVTEQFAEIVHTVEGSQVARYCLALATAKERKGLVRSLKPHVKALANDEYGNKVLITLFETVDDTVLVGKSFTPEFSENMSELIVSKYGRRPFLFLLLGRCNRYFTKIDLDEMAIFDELKKTTSKKDDLSRIQELNKLFAPIILNTIKTDCKELLLSNFGAQYVAEALLYAAGDKAEALKAVAAAFGGSTESSLHLIHEPFTGRTLRALIQEGHWNNKEKKVVTIEEPTGFKNLLVEQLSGHLEQWATGDGSFVVVSLLENLGADEKKQLAKGLKKYVRSIQTAAEEGNKGSALIVKALA</sequence>